<gene>
    <name evidence="2" type="ORF">PPRIM_AZ9-3.1.T1590107</name>
</gene>
<feature type="transmembrane region" description="Helical" evidence="1">
    <location>
        <begin position="21"/>
        <end position="39"/>
    </location>
</feature>
<dbReference type="Proteomes" id="UP000688137">
    <property type="component" value="Unassembled WGS sequence"/>
</dbReference>
<dbReference type="EMBL" id="CAJJDM010000164">
    <property type="protein sequence ID" value="CAD8114419.1"/>
    <property type="molecule type" value="Genomic_DNA"/>
</dbReference>
<dbReference type="AlphaFoldDB" id="A0A8S1QET1"/>
<sequence>MNGVSCIIVQGKIVSIQLLKIQLLVRIIFMLMMIVMINLETRQKQKQNLFSNDYHSSLEIDILAQIKLMINSSGNIYVKSKSKKLDVVKELFCFQ</sequence>
<keyword evidence="3" id="KW-1185">Reference proteome</keyword>
<reference evidence="2" key="1">
    <citation type="submission" date="2021-01" db="EMBL/GenBank/DDBJ databases">
        <authorList>
            <consortium name="Genoscope - CEA"/>
            <person name="William W."/>
        </authorList>
    </citation>
    <scope>NUCLEOTIDE SEQUENCE</scope>
</reference>
<keyword evidence="1" id="KW-0812">Transmembrane</keyword>
<evidence type="ECO:0000313" key="2">
    <source>
        <dbReference type="EMBL" id="CAD8114419.1"/>
    </source>
</evidence>
<proteinExistence type="predicted"/>
<protein>
    <recommendedName>
        <fullName evidence="4">Transmembrane protein</fullName>
    </recommendedName>
</protein>
<keyword evidence="1" id="KW-1133">Transmembrane helix</keyword>
<evidence type="ECO:0008006" key="4">
    <source>
        <dbReference type="Google" id="ProtNLM"/>
    </source>
</evidence>
<evidence type="ECO:0000313" key="3">
    <source>
        <dbReference type="Proteomes" id="UP000688137"/>
    </source>
</evidence>
<keyword evidence="1" id="KW-0472">Membrane</keyword>
<name>A0A8S1QET1_PARPR</name>
<comment type="caution">
    <text evidence="2">The sequence shown here is derived from an EMBL/GenBank/DDBJ whole genome shotgun (WGS) entry which is preliminary data.</text>
</comment>
<organism evidence="2 3">
    <name type="scientific">Paramecium primaurelia</name>
    <dbReference type="NCBI Taxonomy" id="5886"/>
    <lineage>
        <taxon>Eukaryota</taxon>
        <taxon>Sar</taxon>
        <taxon>Alveolata</taxon>
        <taxon>Ciliophora</taxon>
        <taxon>Intramacronucleata</taxon>
        <taxon>Oligohymenophorea</taxon>
        <taxon>Peniculida</taxon>
        <taxon>Parameciidae</taxon>
        <taxon>Paramecium</taxon>
    </lineage>
</organism>
<evidence type="ECO:0000256" key="1">
    <source>
        <dbReference type="SAM" id="Phobius"/>
    </source>
</evidence>
<accession>A0A8S1QET1</accession>